<accession>A0A0N5BJ28</accession>
<protein>
    <submittedName>
        <fullName evidence="4">Uncharacterized protein</fullName>
    </submittedName>
</protein>
<organism evidence="3 4">
    <name type="scientific">Strongyloides papillosus</name>
    <name type="common">Intestinal threadworm</name>
    <dbReference type="NCBI Taxonomy" id="174720"/>
    <lineage>
        <taxon>Eukaryota</taxon>
        <taxon>Metazoa</taxon>
        <taxon>Ecdysozoa</taxon>
        <taxon>Nematoda</taxon>
        <taxon>Chromadorea</taxon>
        <taxon>Rhabditida</taxon>
        <taxon>Tylenchina</taxon>
        <taxon>Panagrolaimomorpha</taxon>
        <taxon>Strongyloidoidea</taxon>
        <taxon>Strongyloididae</taxon>
        <taxon>Strongyloides</taxon>
    </lineage>
</organism>
<keyword evidence="2" id="KW-0732">Signal</keyword>
<sequence length="308" mass="35528">MQYYIILLLLKLAYSFPYYYYPQLSPINYQRNFYHQRFNIPSSYYNSYYYQQPCFRCDNQKNGVYSTSQQQFVNYNNDNSNINKYTSPYQRPNFGNENNGEYTNTQTNIPYQSTYMNSLNKNIYNDFNSGTTNAPIFSTDSSTSIPFTDQGTISFSKDSQDYVVSDNGKSIDSHQLGIQISNPSLENDNFNKFEMSPTISRTEPQQQIPISTPITENSPLESNITNTSQITLPNNNENEETRGLSSPITKENPDISSNNESKINEEQRPMLVDNKKDVDYVLYQEVTSLKNSTKNGESDFYDTTVVTN</sequence>
<evidence type="ECO:0000256" key="1">
    <source>
        <dbReference type="SAM" id="MobiDB-lite"/>
    </source>
</evidence>
<feature type="compositionally biased region" description="Polar residues" evidence="1">
    <location>
        <begin position="212"/>
        <end position="236"/>
    </location>
</feature>
<keyword evidence="3" id="KW-1185">Reference proteome</keyword>
<evidence type="ECO:0000313" key="3">
    <source>
        <dbReference type="Proteomes" id="UP000046392"/>
    </source>
</evidence>
<dbReference type="WBParaSite" id="SPAL_0000595400.1">
    <property type="protein sequence ID" value="SPAL_0000595400.1"/>
    <property type="gene ID" value="SPAL_0000595400"/>
</dbReference>
<dbReference type="Proteomes" id="UP000046392">
    <property type="component" value="Unplaced"/>
</dbReference>
<dbReference type="AlphaFoldDB" id="A0A0N5BJ28"/>
<evidence type="ECO:0000313" key="4">
    <source>
        <dbReference type="WBParaSite" id="SPAL_0000595400.1"/>
    </source>
</evidence>
<feature type="region of interest" description="Disordered" evidence="1">
    <location>
        <begin position="212"/>
        <end position="264"/>
    </location>
</feature>
<feature type="signal peptide" evidence="2">
    <location>
        <begin position="1"/>
        <end position="15"/>
    </location>
</feature>
<proteinExistence type="predicted"/>
<name>A0A0N5BJ28_STREA</name>
<evidence type="ECO:0000256" key="2">
    <source>
        <dbReference type="SAM" id="SignalP"/>
    </source>
</evidence>
<feature type="compositionally biased region" description="Polar residues" evidence="1">
    <location>
        <begin position="243"/>
        <end position="261"/>
    </location>
</feature>
<feature type="chain" id="PRO_5012181450" evidence="2">
    <location>
        <begin position="16"/>
        <end position="308"/>
    </location>
</feature>
<reference evidence="4" key="1">
    <citation type="submission" date="2017-02" db="UniProtKB">
        <authorList>
            <consortium name="WormBaseParasite"/>
        </authorList>
    </citation>
    <scope>IDENTIFICATION</scope>
</reference>